<dbReference type="EMBL" id="RHFK02000004">
    <property type="protein sequence ID" value="TWW77808.1"/>
    <property type="molecule type" value="Genomic_DNA"/>
</dbReference>
<feature type="compositionally biased region" description="Pro residues" evidence="1">
    <location>
        <begin position="107"/>
        <end position="121"/>
    </location>
</feature>
<dbReference type="AlphaFoldDB" id="A0A5C6PGM9"/>
<gene>
    <name evidence="2" type="ORF">D4764_12G0011980</name>
</gene>
<evidence type="ECO:0000313" key="2">
    <source>
        <dbReference type="EMBL" id="TWW77808.1"/>
    </source>
</evidence>
<accession>A0A5C6PGM9</accession>
<sequence>MRRSDPADAAEPYAAQHFLCVRHLACVMTTEARLKGSAAFSRNSWASLELSVAAGRPQLLANANEIKGAAGLKTCCDPRTHGVGDPSPGSMPGSQQANLKGGNLHHPSPPLPPPRPAPPLN</sequence>
<organism evidence="2 3">
    <name type="scientific">Takifugu flavidus</name>
    <name type="common">sansaifugu</name>
    <dbReference type="NCBI Taxonomy" id="433684"/>
    <lineage>
        <taxon>Eukaryota</taxon>
        <taxon>Metazoa</taxon>
        <taxon>Chordata</taxon>
        <taxon>Craniata</taxon>
        <taxon>Vertebrata</taxon>
        <taxon>Euteleostomi</taxon>
        <taxon>Actinopterygii</taxon>
        <taxon>Neopterygii</taxon>
        <taxon>Teleostei</taxon>
        <taxon>Neoteleostei</taxon>
        <taxon>Acanthomorphata</taxon>
        <taxon>Eupercaria</taxon>
        <taxon>Tetraodontiformes</taxon>
        <taxon>Tetradontoidea</taxon>
        <taxon>Tetraodontidae</taxon>
        <taxon>Takifugu</taxon>
    </lineage>
</organism>
<reference evidence="2 3" key="1">
    <citation type="submission" date="2019-04" db="EMBL/GenBank/DDBJ databases">
        <title>Chromosome genome assembly for Takifugu flavidus.</title>
        <authorList>
            <person name="Xiao S."/>
        </authorList>
    </citation>
    <scope>NUCLEOTIDE SEQUENCE [LARGE SCALE GENOMIC DNA]</scope>
    <source>
        <strain evidence="2">HTHZ2018</strain>
        <tissue evidence="2">Muscle</tissue>
    </source>
</reference>
<comment type="caution">
    <text evidence="2">The sequence shown here is derived from an EMBL/GenBank/DDBJ whole genome shotgun (WGS) entry which is preliminary data.</text>
</comment>
<proteinExistence type="predicted"/>
<dbReference type="Proteomes" id="UP000324091">
    <property type="component" value="Chromosome 12"/>
</dbReference>
<name>A0A5C6PGM9_9TELE</name>
<evidence type="ECO:0000313" key="3">
    <source>
        <dbReference type="Proteomes" id="UP000324091"/>
    </source>
</evidence>
<protein>
    <submittedName>
        <fullName evidence="2">Uncharacterized protein</fullName>
    </submittedName>
</protein>
<keyword evidence="3" id="KW-1185">Reference proteome</keyword>
<evidence type="ECO:0000256" key="1">
    <source>
        <dbReference type="SAM" id="MobiDB-lite"/>
    </source>
</evidence>
<feature type="region of interest" description="Disordered" evidence="1">
    <location>
        <begin position="77"/>
        <end position="121"/>
    </location>
</feature>